<keyword evidence="2" id="KW-0645">Protease</keyword>
<evidence type="ECO:0000256" key="3">
    <source>
        <dbReference type="ARBA" id="ARBA00022801"/>
    </source>
</evidence>
<evidence type="ECO:0000256" key="4">
    <source>
        <dbReference type="ARBA" id="ARBA00022833"/>
    </source>
</evidence>
<proteinExistence type="inferred from homology"/>
<dbReference type="InterPro" id="IPR011249">
    <property type="entry name" value="Metalloenz_LuxS/M16"/>
</dbReference>
<gene>
    <name evidence="8" type="ORF">EGYM00392_LOCUS45295</name>
</gene>
<dbReference type="GO" id="GO:0008237">
    <property type="term" value="F:metallopeptidase activity"/>
    <property type="evidence" value="ECO:0007669"/>
    <property type="project" value="UniProtKB-KW"/>
</dbReference>
<evidence type="ECO:0000259" key="6">
    <source>
        <dbReference type="Pfam" id="PF00675"/>
    </source>
</evidence>
<feature type="domain" description="Peptidase M16 N-terminal" evidence="6">
    <location>
        <begin position="55"/>
        <end position="194"/>
    </location>
</feature>
<dbReference type="Pfam" id="PF05193">
    <property type="entry name" value="Peptidase_M16_C"/>
    <property type="match status" value="2"/>
</dbReference>
<evidence type="ECO:0000313" key="8">
    <source>
        <dbReference type="EMBL" id="CAD9034145.1"/>
    </source>
</evidence>
<dbReference type="EMBL" id="HBGA01122859">
    <property type="protein sequence ID" value="CAD9034145.1"/>
    <property type="molecule type" value="Transcribed_RNA"/>
</dbReference>
<dbReference type="PANTHER" id="PTHR43690:SF33">
    <property type="entry name" value="STROMAL PROCESSING PEPTIDASE, CHLOROPLASTIC"/>
    <property type="match status" value="1"/>
</dbReference>
<name>A0A7S1NQ93_9EUGL</name>
<dbReference type="GO" id="GO:0006508">
    <property type="term" value="P:proteolysis"/>
    <property type="evidence" value="ECO:0007669"/>
    <property type="project" value="UniProtKB-KW"/>
</dbReference>
<dbReference type="AlphaFoldDB" id="A0A7S1NQ93"/>
<keyword evidence="3" id="KW-0378">Hydrolase</keyword>
<keyword evidence="4" id="KW-0862">Zinc</keyword>
<accession>A0A7S1NQ93</accession>
<comment type="similarity">
    <text evidence="1">Belongs to the peptidase M16 family.</text>
</comment>
<dbReference type="InterPro" id="IPR011765">
    <property type="entry name" value="Pept_M16_N"/>
</dbReference>
<sequence length="1110" mass="122953">MPFGNRENIVANATPTKPQLSIARPSAGPAAITTEALPIHPQLRYGKLDNGLRYIILPNQSPAGKFEAHLEVLSGSAHELQTQQGMAHLLEHVAWMGSPKRQAMSGTGSKANAYTDFHHTVFYASCPTVLPGNRAGKRMLPLAFDALVDVMSTTVTSGRLEKERAVVLSEASMVNTMDYRVEIQILSALHKENRISKRFPIGQIPLIKKWTVDEVQQYHDTHYRPDNAILYVVGDVNPLEVEQTIEEKFGPLKPKFDAEEFLRSTGEYPKVSMRDLSPHFPPVVHDWTTRDDDTKRYLPEDHVGAQDLSVLVQEELNANDPVPVPTIFQHELMQAFSFHLFAKRPIEPVVDVLSLKRELMRKIAIASLQIRFNVVQRTESLFISVEFNQTNWPREGCAVCSLDLNADVSRWEDAIVTAVQEIRRLGIHGISENELARYKSAILAESEMLAAQSGLLESENVVQWIMEATAVGHAFMHPDDSLRVTKEALTSITLEEVNGICRELCEHLSGPDPTSGVVPSAIIACAPGLDRNGRPFQLSADAVRDVIRRAIATDIEPMVDIPVPETLFTMEELQAAAERYPPEFVEFVPKVPPGWGVPGATLGIWDPNTGVMQRRLQNGIAVNLKSMPSEPQRGTIRFAVAGGRAAESPEHPGAMTLGARTMQECGGFGEFRRESVELFCIDHLLMVEILSHQDMFTIDFAFPTTPGGATGQVTGLEAAMQVLHVILRNLEWEEDGFVRAKQALHQSYQSTMKNLDLACQETVVKALTDGCTQYIHPNHEQIDALTLDIVKQEIGKLFANTANFEVTLSADAPIEVLEALTKTYLGTIPERGQKAAALAAAVPYNEPLVKSGLEERSLRIYLNDSDERAMGYLGGYAPNHWGVDRNGRDIGEILTELSNSDVFTRSSDADVARRQHPLFGHTVLSIFREVATRRLFSIVREERQLTYDASFQFQGFDRIRGGMYQVSVTTSPQQADLAVQACREALASLVAPFGVTQEAVEAAKRTLLAQYELEKENNRYWCEVLIGTQQEEIPQKQLNVIQEYADVVRSITVTDVQLLAQYLGFGDGTTLSCVGISAPDVNDSIQGVEYEDLNEAIPLAEEAKEAVPPA</sequence>
<keyword evidence="5" id="KW-0482">Metalloprotease</keyword>
<protein>
    <submittedName>
        <fullName evidence="8">Uncharacterized protein</fullName>
    </submittedName>
</protein>
<dbReference type="InterPro" id="IPR007863">
    <property type="entry name" value="Peptidase_M16_C"/>
</dbReference>
<feature type="domain" description="Peptidase M16 C-terminal" evidence="7">
    <location>
        <begin position="801"/>
        <end position="1007"/>
    </location>
</feature>
<feature type="domain" description="Peptidase M16 C-terminal" evidence="7">
    <location>
        <begin position="209"/>
        <end position="255"/>
    </location>
</feature>
<dbReference type="Pfam" id="PF00675">
    <property type="entry name" value="Peptidase_M16"/>
    <property type="match status" value="1"/>
</dbReference>
<dbReference type="InterPro" id="IPR050626">
    <property type="entry name" value="Peptidase_M16"/>
</dbReference>
<organism evidence="8">
    <name type="scientific">Eutreptiella gymnastica</name>
    <dbReference type="NCBI Taxonomy" id="73025"/>
    <lineage>
        <taxon>Eukaryota</taxon>
        <taxon>Discoba</taxon>
        <taxon>Euglenozoa</taxon>
        <taxon>Euglenida</taxon>
        <taxon>Spirocuta</taxon>
        <taxon>Euglenophyceae</taxon>
        <taxon>Eutreptiales</taxon>
        <taxon>Eutreptiaceae</taxon>
        <taxon>Eutreptiella</taxon>
    </lineage>
</organism>
<dbReference type="Gene3D" id="3.30.830.10">
    <property type="entry name" value="Metalloenzyme, LuxS/M16 peptidase-like"/>
    <property type="match status" value="4"/>
</dbReference>
<evidence type="ECO:0000256" key="1">
    <source>
        <dbReference type="ARBA" id="ARBA00007261"/>
    </source>
</evidence>
<evidence type="ECO:0000256" key="2">
    <source>
        <dbReference type="ARBA" id="ARBA00022670"/>
    </source>
</evidence>
<evidence type="ECO:0000256" key="5">
    <source>
        <dbReference type="ARBA" id="ARBA00023049"/>
    </source>
</evidence>
<dbReference type="SUPFAM" id="SSF63411">
    <property type="entry name" value="LuxS/MPP-like metallohydrolase"/>
    <property type="match status" value="3"/>
</dbReference>
<evidence type="ECO:0000259" key="7">
    <source>
        <dbReference type="Pfam" id="PF05193"/>
    </source>
</evidence>
<dbReference type="PANTHER" id="PTHR43690">
    <property type="entry name" value="NARDILYSIN"/>
    <property type="match status" value="1"/>
</dbReference>
<reference evidence="8" key="1">
    <citation type="submission" date="2021-01" db="EMBL/GenBank/DDBJ databases">
        <authorList>
            <person name="Corre E."/>
            <person name="Pelletier E."/>
            <person name="Niang G."/>
            <person name="Scheremetjew M."/>
            <person name="Finn R."/>
            <person name="Kale V."/>
            <person name="Holt S."/>
            <person name="Cochrane G."/>
            <person name="Meng A."/>
            <person name="Brown T."/>
            <person name="Cohen L."/>
        </authorList>
    </citation>
    <scope>NUCLEOTIDE SEQUENCE</scope>
    <source>
        <strain evidence="8">NIES-381</strain>
    </source>
</reference>
<dbReference type="GO" id="GO:0046872">
    <property type="term" value="F:metal ion binding"/>
    <property type="evidence" value="ECO:0007669"/>
    <property type="project" value="InterPro"/>
</dbReference>